<dbReference type="GO" id="GO:0140849">
    <property type="term" value="F:ATP-dependent H2AZ histone chaperone activity"/>
    <property type="evidence" value="ECO:0007669"/>
    <property type="project" value="InterPro"/>
</dbReference>
<feature type="region of interest" description="Disordered" evidence="1">
    <location>
        <begin position="180"/>
        <end position="299"/>
    </location>
</feature>
<dbReference type="GO" id="GO:0000812">
    <property type="term" value="C:Swr1 complex"/>
    <property type="evidence" value="ECO:0007669"/>
    <property type="project" value="InterPro"/>
</dbReference>
<evidence type="ECO:0000256" key="1">
    <source>
        <dbReference type="SAM" id="MobiDB-lite"/>
    </source>
</evidence>
<accession>A0A0G2E917</accession>
<protein>
    <recommendedName>
        <fullName evidence="2">SWR1-complex protein 3 domain-containing protein</fullName>
    </recommendedName>
</protein>
<reference evidence="3 4" key="2">
    <citation type="submission" date="2015-05" db="EMBL/GenBank/DDBJ databases">
        <authorList>
            <person name="Morales-Cruz A."/>
            <person name="Amrine K.C."/>
            <person name="Cantu D."/>
        </authorList>
    </citation>
    <scope>NUCLEOTIDE SEQUENCE [LARGE SCALE GENOMIC DNA]</scope>
    <source>
        <strain evidence="3">UCRPC4</strain>
    </source>
</reference>
<dbReference type="PANTHER" id="PTHR28108">
    <property type="entry name" value="SWR1-COMPLEX PROTEIN 3"/>
    <property type="match status" value="1"/>
</dbReference>
<feature type="compositionally biased region" description="Low complexity" evidence="1">
    <location>
        <begin position="377"/>
        <end position="390"/>
    </location>
</feature>
<dbReference type="InterPro" id="IPR037651">
    <property type="entry name" value="Swc3"/>
</dbReference>
<gene>
    <name evidence="3" type="ORF">UCRPC4_g04475</name>
</gene>
<feature type="compositionally biased region" description="Low complexity" evidence="1">
    <location>
        <begin position="259"/>
        <end position="271"/>
    </location>
</feature>
<feature type="compositionally biased region" description="Pro residues" evidence="1">
    <location>
        <begin position="539"/>
        <end position="552"/>
    </location>
</feature>
<keyword evidence="4" id="KW-1185">Reference proteome</keyword>
<comment type="caution">
    <text evidence="3">The sequence shown here is derived from an EMBL/GenBank/DDBJ whole genome shotgun (WGS) entry which is preliminary data.</text>
</comment>
<dbReference type="PANTHER" id="PTHR28108:SF1">
    <property type="entry name" value="SWR1-COMPLEX PROTEIN 3"/>
    <property type="match status" value="1"/>
</dbReference>
<evidence type="ECO:0000313" key="3">
    <source>
        <dbReference type="EMBL" id="KKY19492.1"/>
    </source>
</evidence>
<evidence type="ECO:0000259" key="2">
    <source>
        <dbReference type="Pfam" id="PF24707"/>
    </source>
</evidence>
<evidence type="ECO:0000313" key="4">
    <source>
        <dbReference type="Proteomes" id="UP000053317"/>
    </source>
</evidence>
<feature type="compositionally biased region" description="Polar residues" evidence="1">
    <location>
        <begin position="62"/>
        <end position="71"/>
    </location>
</feature>
<feature type="compositionally biased region" description="Basic and acidic residues" evidence="1">
    <location>
        <begin position="12"/>
        <end position="21"/>
    </location>
</feature>
<feature type="compositionally biased region" description="Polar residues" evidence="1">
    <location>
        <begin position="407"/>
        <end position="419"/>
    </location>
</feature>
<name>A0A0G2E917_PHACM</name>
<feature type="domain" description="SWR1-complex protein 3" evidence="2">
    <location>
        <begin position="85"/>
        <end position="178"/>
    </location>
</feature>
<feature type="region of interest" description="Disordered" evidence="1">
    <location>
        <begin position="341"/>
        <end position="554"/>
    </location>
</feature>
<dbReference type="Pfam" id="PF24707">
    <property type="entry name" value="Swc3"/>
    <property type="match status" value="1"/>
</dbReference>
<feature type="compositionally biased region" description="Pro residues" evidence="1">
    <location>
        <begin position="422"/>
        <end position="435"/>
    </location>
</feature>
<feature type="region of interest" description="Disordered" evidence="1">
    <location>
        <begin position="726"/>
        <end position="826"/>
    </location>
</feature>
<feature type="compositionally biased region" description="Acidic residues" evidence="1">
    <location>
        <begin position="814"/>
        <end position="826"/>
    </location>
</feature>
<feature type="compositionally biased region" description="Low complexity" evidence="1">
    <location>
        <begin position="490"/>
        <end position="522"/>
    </location>
</feature>
<reference evidence="3 4" key="1">
    <citation type="submission" date="2015-05" db="EMBL/GenBank/DDBJ databases">
        <title>Distinctive expansion of gene families associated with plant cell wall degradation and secondary metabolism in the genomes of grapevine trunk pathogens.</title>
        <authorList>
            <person name="Lawrence D.P."/>
            <person name="Travadon R."/>
            <person name="Rolshausen P.E."/>
            <person name="Baumgartner K."/>
        </authorList>
    </citation>
    <scope>NUCLEOTIDE SEQUENCE [LARGE SCALE GENOMIC DNA]</scope>
    <source>
        <strain evidence="3">UCRPC4</strain>
    </source>
</reference>
<sequence length="842" mass="92186">MAEGLPQKRVLPPRERRESTAKRRAASPVATPAKNATAKGSTPRSTPKSATSKSQKKKAVESTPTRETQTPVVEEILPSRIPENQPLPIVRTKQPEDLSIEEYQSIAESAVLVASLAQSRTKWLMDEMFTKYWQKPSKKKGEPPIQQPDAKSMTKLGPCTMIIEPHKFEVMVYTVKDPNAPAVQYRPPKPPPTAYYPPPQSYPGYANSPAPGTPIQARPPYSSYPPPQVKQEPGRSKATPPTQTNQAPRPPPQQPPPRNSVAPAPNARPVNSAPPPNRPPGNNNAESEKNPVVQKLATAAASDPALKQLMQVVASSRATQEQLRTFQGHIDRLNAIIARENAEAAQKQKGEAVHRQSPAIPQPQPPTPLNSSAVNRPTSIPSATPISSTPVKKEPNEKLANIPAPPNSISTPQPGPSSATPMPQPIPQAGPPPRATPATPVVGSPHPNSQNNTPAPRAIQSLPTTSTPTPQPPYPQYGAPHVQRQPTPRQSPHLPQQPQQPYMPYSTPTQPQSKPSSQPTMTAHPYPYPQPLYATHYPAPRPPPQTQQPPPKHIVFENLSPLTSLLPASSTRYLFPEHAVLDFSPSKDGTIILASFFVLRTGAQILSPYSSINSSDNKTLHNEDSSDSTLASLKSYYSSPQAEYYQPVTMRLIANNPLVLETIARAAKPLKAVQDHMQNIIKTKKRARQEILALRLPREEFVEKLKEQRENGAPPDGLIDKITETPTVLTEKAGVGNTTPTTKKSSPRDKDSNSRAARANARARGRGESIDPVGTTKEEQVDVNMLDTPQQEKGSEKGRLNEKDDANESKELEINEAEDKIEEYEIQVDDDLRDSWEWSPFV</sequence>
<dbReference type="EMBL" id="LCWF01000107">
    <property type="protein sequence ID" value="KKY19492.1"/>
    <property type="molecule type" value="Genomic_DNA"/>
</dbReference>
<feature type="compositionally biased region" description="Basic and acidic residues" evidence="1">
    <location>
        <begin position="341"/>
        <end position="354"/>
    </location>
</feature>
<feature type="compositionally biased region" description="Pro residues" evidence="1">
    <location>
        <begin position="248"/>
        <end position="258"/>
    </location>
</feature>
<feature type="compositionally biased region" description="Basic and acidic residues" evidence="1">
    <location>
        <begin position="793"/>
        <end position="813"/>
    </location>
</feature>
<dbReference type="Proteomes" id="UP000053317">
    <property type="component" value="Unassembled WGS sequence"/>
</dbReference>
<organism evidence="3 4">
    <name type="scientific">Phaeomoniella chlamydospora</name>
    <name type="common">Phaeoacremonium chlamydosporum</name>
    <dbReference type="NCBI Taxonomy" id="158046"/>
    <lineage>
        <taxon>Eukaryota</taxon>
        <taxon>Fungi</taxon>
        <taxon>Dikarya</taxon>
        <taxon>Ascomycota</taxon>
        <taxon>Pezizomycotina</taxon>
        <taxon>Eurotiomycetes</taxon>
        <taxon>Chaetothyriomycetidae</taxon>
        <taxon>Phaeomoniellales</taxon>
        <taxon>Phaeomoniellaceae</taxon>
        <taxon>Phaeomoniella</taxon>
    </lineage>
</organism>
<dbReference type="InterPro" id="IPR057558">
    <property type="entry name" value="Swc3_dom"/>
</dbReference>
<proteinExistence type="predicted"/>
<feature type="compositionally biased region" description="Pro residues" evidence="1">
    <location>
        <begin position="187"/>
        <end position="201"/>
    </location>
</feature>
<feature type="region of interest" description="Disordered" evidence="1">
    <location>
        <begin position="1"/>
        <end position="90"/>
    </location>
</feature>
<dbReference type="AlphaFoldDB" id="A0A0G2E917"/>
<dbReference type="OrthoDB" id="5338195at2759"/>
<feature type="compositionally biased region" description="Low complexity" evidence="1">
    <location>
        <begin position="238"/>
        <end position="247"/>
    </location>
</feature>